<gene>
    <name evidence="1" type="ORF">ENO26_09225</name>
</gene>
<accession>A0A7J2U621</accession>
<dbReference type="AlphaFoldDB" id="A0A7J2U621"/>
<comment type="caution">
    <text evidence="1">The sequence shown here is derived from an EMBL/GenBank/DDBJ whole genome shotgun (WGS) entry which is preliminary data.</text>
</comment>
<evidence type="ECO:0000313" key="1">
    <source>
        <dbReference type="EMBL" id="HEM67723.1"/>
    </source>
</evidence>
<organism evidence="1">
    <name type="scientific">Ignisphaera aggregans</name>
    <dbReference type="NCBI Taxonomy" id="334771"/>
    <lineage>
        <taxon>Archaea</taxon>
        <taxon>Thermoproteota</taxon>
        <taxon>Thermoprotei</taxon>
        <taxon>Desulfurococcales</taxon>
        <taxon>Desulfurococcaceae</taxon>
        <taxon>Ignisphaera</taxon>
    </lineage>
</organism>
<reference evidence="1" key="1">
    <citation type="journal article" date="2020" name="mSystems">
        <title>Genome- and Community-Level Interaction Insights into Carbon Utilization and Element Cycling Functions of Hydrothermarchaeota in Hydrothermal Sediment.</title>
        <authorList>
            <person name="Zhou Z."/>
            <person name="Liu Y."/>
            <person name="Xu W."/>
            <person name="Pan J."/>
            <person name="Luo Z.H."/>
            <person name="Li M."/>
        </authorList>
    </citation>
    <scope>NUCLEOTIDE SEQUENCE [LARGE SCALE GENOMIC DNA]</scope>
    <source>
        <strain evidence="1">SpSt-125</strain>
    </source>
</reference>
<proteinExistence type="predicted"/>
<dbReference type="EMBL" id="DSEU01000064">
    <property type="protein sequence ID" value="HEM67723.1"/>
    <property type="molecule type" value="Genomic_DNA"/>
</dbReference>
<protein>
    <submittedName>
        <fullName evidence="1">Uncharacterized protein</fullName>
    </submittedName>
</protein>
<sequence length="68" mass="7354">MSIKVFELLAMINSLFIASSTMDRGSGLETWPGVEQLRRGDVAPNLPTLAGIFAPQSGRGSFSMRILI</sequence>
<name>A0A7J2U621_9CREN</name>